<evidence type="ECO:0000256" key="3">
    <source>
        <dbReference type="ARBA" id="ARBA00022692"/>
    </source>
</evidence>
<dbReference type="GeneID" id="97268154"/>
<proteinExistence type="predicted"/>
<feature type="domain" description="Major facilitator superfamily (MFS) profile" evidence="8">
    <location>
        <begin position="25"/>
        <end position="426"/>
    </location>
</feature>
<dbReference type="GO" id="GO:0005886">
    <property type="term" value="C:plasma membrane"/>
    <property type="evidence" value="ECO:0007669"/>
    <property type="project" value="UniProtKB-SubCell"/>
</dbReference>
<dbReference type="InterPro" id="IPR011701">
    <property type="entry name" value="MFS"/>
</dbReference>
<feature type="transmembrane region" description="Helical" evidence="7">
    <location>
        <begin position="34"/>
        <end position="53"/>
    </location>
</feature>
<name>A0A8G1ZR06_9ACTN</name>
<keyword evidence="3 7" id="KW-0812">Transmembrane</keyword>
<comment type="subcellular location">
    <subcellularLocation>
        <location evidence="1">Cell membrane</location>
        <topology evidence="1">Multi-pass membrane protein</topology>
    </subcellularLocation>
</comment>
<feature type="transmembrane region" description="Helical" evidence="7">
    <location>
        <begin position="403"/>
        <end position="421"/>
    </location>
</feature>
<evidence type="ECO:0000259" key="8">
    <source>
        <dbReference type="PROSITE" id="PS50850"/>
    </source>
</evidence>
<dbReference type="PROSITE" id="PS50850">
    <property type="entry name" value="MFS"/>
    <property type="match status" value="1"/>
</dbReference>
<keyword evidence="4 7" id="KW-1133">Transmembrane helix</keyword>
<feature type="transmembrane region" description="Helical" evidence="7">
    <location>
        <begin position="185"/>
        <end position="202"/>
    </location>
</feature>
<keyword evidence="5 7" id="KW-0472">Membrane</keyword>
<evidence type="ECO:0000256" key="7">
    <source>
        <dbReference type="SAM" id="Phobius"/>
    </source>
</evidence>
<dbReference type="CDD" id="cd06173">
    <property type="entry name" value="MFS_MefA_like"/>
    <property type="match status" value="1"/>
</dbReference>
<feature type="transmembrane region" description="Helical" evidence="7">
    <location>
        <begin position="375"/>
        <end position="397"/>
    </location>
</feature>
<evidence type="ECO:0000256" key="6">
    <source>
        <dbReference type="SAM" id="MobiDB-lite"/>
    </source>
</evidence>
<evidence type="ECO:0000256" key="5">
    <source>
        <dbReference type="ARBA" id="ARBA00023136"/>
    </source>
</evidence>
<dbReference type="AlphaFoldDB" id="A0A8G1ZR06"/>
<feature type="transmembrane region" description="Helical" evidence="7">
    <location>
        <begin position="59"/>
        <end position="79"/>
    </location>
</feature>
<dbReference type="PANTHER" id="PTHR23513">
    <property type="entry name" value="INTEGRAL MEMBRANE EFFLUX PROTEIN-RELATED"/>
    <property type="match status" value="1"/>
</dbReference>
<feature type="transmembrane region" description="Helical" evidence="7">
    <location>
        <begin position="253"/>
        <end position="273"/>
    </location>
</feature>
<feature type="transmembrane region" description="Helical" evidence="7">
    <location>
        <begin position="338"/>
        <end position="363"/>
    </location>
</feature>
<dbReference type="RefSeq" id="WP_078842883.1">
    <property type="nucleotide sequence ID" value="NZ_CP108647.1"/>
</dbReference>
<dbReference type="GO" id="GO:0022857">
    <property type="term" value="F:transmembrane transporter activity"/>
    <property type="evidence" value="ECO:0007669"/>
    <property type="project" value="InterPro"/>
</dbReference>
<evidence type="ECO:0000256" key="1">
    <source>
        <dbReference type="ARBA" id="ARBA00004651"/>
    </source>
</evidence>
<dbReference type="SUPFAM" id="SSF103473">
    <property type="entry name" value="MFS general substrate transporter"/>
    <property type="match status" value="1"/>
</dbReference>
<evidence type="ECO:0000256" key="4">
    <source>
        <dbReference type="ARBA" id="ARBA00022989"/>
    </source>
</evidence>
<comment type="caution">
    <text evidence="9">The sequence shown here is derived from an EMBL/GenBank/DDBJ whole genome shotgun (WGS) entry which is preliminary data.</text>
</comment>
<protein>
    <submittedName>
        <fullName evidence="9">MFS transporter</fullName>
    </submittedName>
</protein>
<reference evidence="9 10" key="1">
    <citation type="submission" date="2017-12" db="EMBL/GenBank/DDBJ databases">
        <title>Population genomics insights into the ecological differentiation and adaptive evolution in streptomycetes.</title>
        <authorList>
            <person name="Li Y."/>
            <person name="Huang Y."/>
        </authorList>
    </citation>
    <scope>NUCLEOTIDE SEQUENCE [LARGE SCALE GENOMIC DNA]</scope>
    <source>
        <strain evidence="9 10">NBRC 100770</strain>
    </source>
</reference>
<dbReference type="Gene3D" id="1.20.1250.20">
    <property type="entry name" value="MFS general substrate transporter like domains"/>
    <property type="match status" value="1"/>
</dbReference>
<feature type="transmembrane region" description="Helical" evidence="7">
    <location>
        <begin position="313"/>
        <end position="332"/>
    </location>
</feature>
<feature type="region of interest" description="Disordered" evidence="6">
    <location>
        <begin position="211"/>
        <end position="232"/>
    </location>
</feature>
<accession>A0A8G1ZR06</accession>
<evidence type="ECO:0000256" key="2">
    <source>
        <dbReference type="ARBA" id="ARBA00022475"/>
    </source>
</evidence>
<dbReference type="PANTHER" id="PTHR23513:SF11">
    <property type="entry name" value="STAPHYLOFERRIN A TRANSPORTER"/>
    <property type="match status" value="1"/>
</dbReference>
<evidence type="ECO:0000313" key="9">
    <source>
        <dbReference type="EMBL" id="RZE23671.1"/>
    </source>
</evidence>
<gene>
    <name evidence="9" type="ORF">C0Q92_12845</name>
</gene>
<dbReference type="InterPro" id="IPR036259">
    <property type="entry name" value="MFS_trans_sf"/>
</dbReference>
<evidence type="ECO:0000313" key="10">
    <source>
        <dbReference type="Proteomes" id="UP000292693"/>
    </source>
</evidence>
<sequence>MTITRPDDEHVEAPAAPPPLGRNRNYNILWSSQLFSELGFELAMIGIPLLIIAHSGSPLQMGLASSVLAAVKMLAALPAGVVADRWNRRRVMLVCEGLRALCMGSLALALALGHYSFWHVMVVIVLEGVLGSVFEPAEHAAVPQVVPEAQLPAALARNAARPFVATLVGPAAAGFLFTVHPLSPFLTTAVMLALSFGALIMLRLPPRRAPAPGPASEAGAGPRPGTGGSAENSGGIMVGVRWILGNPVIRDTMVWMMAVNLVFNALLVIILVLSGEDDVDPGEMGMMMAFLGAGGLLGALCASKLYEALRPRVLVLGFAVVATGATALMAVVPTGLALGALLGVAGFLAPPANTAVMAYQLTVAPDELRGRLSSVAAFCSGGAGALGPLAGGLLMTWGGEGRTAVLVCAGAFAAVAAVSMLSPSLRRFPSVLEPLDD</sequence>
<feature type="transmembrane region" description="Helical" evidence="7">
    <location>
        <begin position="285"/>
        <end position="306"/>
    </location>
</feature>
<keyword evidence="2" id="KW-1003">Cell membrane</keyword>
<dbReference type="EMBL" id="PKLL01000014">
    <property type="protein sequence ID" value="RZE23671.1"/>
    <property type="molecule type" value="Genomic_DNA"/>
</dbReference>
<dbReference type="Proteomes" id="UP000292693">
    <property type="component" value="Unassembled WGS sequence"/>
</dbReference>
<organism evidence="9 10">
    <name type="scientific">Streptomyces albidoflavus</name>
    <dbReference type="NCBI Taxonomy" id="1886"/>
    <lineage>
        <taxon>Bacteria</taxon>
        <taxon>Bacillati</taxon>
        <taxon>Actinomycetota</taxon>
        <taxon>Actinomycetes</taxon>
        <taxon>Kitasatosporales</taxon>
        <taxon>Streptomycetaceae</taxon>
        <taxon>Streptomyces</taxon>
        <taxon>Streptomyces albidoflavus group</taxon>
    </lineage>
</organism>
<dbReference type="InterPro" id="IPR020846">
    <property type="entry name" value="MFS_dom"/>
</dbReference>
<dbReference type="Pfam" id="PF07690">
    <property type="entry name" value="MFS_1"/>
    <property type="match status" value="1"/>
</dbReference>